<dbReference type="InterPro" id="IPR022171">
    <property type="entry name" value="PPE_C"/>
</dbReference>
<feature type="domain" description="PPE" evidence="3">
    <location>
        <begin position="3"/>
        <end position="164"/>
    </location>
</feature>
<dbReference type="InterPro" id="IPR000030">
    <property type="entry name" value="PPE_dom"/>
</dbReference>
<dbReference type="RefSeq" id="WP_085324518.1">
    <property type="nucleotide sequence ID" value="NZ_NCXP01000006.1"/>
</dbReference>
<dbReference type="Proteomes" id="UP000193247">
    <property type="component" value="Unassembled WGS sequence"/>
</dbReference>
<organism evidence="5 6">
    <name type="scientific">Mycobacterium decipiens</name>
    <dbReference type="NCBI Taxonomy" id="1430326"/>
    <lineage>
        <taxon>Bacteria</taxon>
        <taxon>Bacillati</taxon>
        <taxon>Actinomycetota</taxon>
        <taxon>Actinomycetes</taxon>
        <taxon>Mycobacteriales</taxon>
        <taxon>Mycobacteriaceae</taxon>
        <taxon>Mycobacterium</taxon>
    </lineage>
</organism>
<dbReference type="SUPFAM" id="SSF140459">
    <property type="entry name" value="PE/PPE dimer-like"/>
    <property type="match status" value="1"/>
</dbReference>
<comment type="similarity">
    <text evidence="1">Belongs to the mycobacterial PPE family.</text>
</comment>
<feature type="compositionally biased region" description="Low complexity" evidence="2">
    <location>
        <begin position="195"/>
        <end position="225"/>
    </location>
</feature>
<evidence type="ECO:0000256" key="2">
    <source>
        <dbReference type="SAM" id="MobiDB-lite"/>
    </source>
</evidence>
<proteinExistence type="inferred from homology"/>
<keyword evidence="6" id="KW-1185">Reference proteome</keyword>
<feature type="domain" description="PPE family C-terminal" evidence="4">
    <location>
        <begin position="327"/>
        <end position="407"/>
    </location>
</feature>
<evidence type="ECO:0008006" key="7">
    <source>
        <dbReference type="Google" id="ProtNLM"/>
    </source>
</evidence>
<dbReference type="Pfam" id="PF12484">
    <property type="entry name" value="PPE-SVP"/>
    <property type="match status" value="1"/>
</dbReference>
<dbReference type="Pfam" id="PF00823">
    <property type="entry name" value="PPE"/>
    <property type="match status" value="1"/>
</dbReference>
<dbReference type="AlphaFoldDB" id="A0A1X2LWY4"/>
<evidence type="ECO:0000313" key="5">
    <source>
        <dbReference type="EMBL" id="OSC41687.1"/>
    </source>
</evidence>
<feature type="region of interest" description="Disordered" evidence="2">
    <location>
        <begin position="167"/>
        <end position="225"/>
    </location>
</feature>
<accession>A0A1X2LWY4</accession>
<dbReference type="Gene3D" id="1.20.1260.20">
    <property type="entry name" value="PPE superfamily"/>
    <property type="match status" value="1"/>
</dbReference>
<dbReference type="PANTHER" id="PTHR46766:SF1">
    <property type="entry name" value="GLUTAMINE-RICH PROTEIN 2"/>
    <property type="match status" value="1"/>
</dbReference>
<dbReference type="InterPro" id="IPR038332">
    <property type="entry name" value="PPE_sf"/>
</dbReference>
<protein>
    <recommendedName>
        <fullName evidence="7">PPE family protein</fullName>
    </recommendedName>
</protein>
<gene>
    <name evidence="5" type="ORF">B8W66_08170</name>
</gene>
<reference evidence="5 6" key="1">
    <citation type="submission" date="2017-04" db="EMBL/GenBank/DDBJ databases">
        <title>The new phylogeny of genus Mycobacterium.</title>
        <authorList>
            <person name="Tortoli E."/>
            <person name="Trovato A."/>
            <person name="Cirillo D.M."/>
        </authorList>
    </citation>
    <scope>NUCLEOTIDE SEQUENCE [LARGE SCALE GENOMIC DNA]</scope>
    <source>
        <strain evidence="5 6">TBL 1200985</strain>
    </source>
</reference>
<dbReference type="PANTHER" id="PTHR46766">
    <property type="entry name" value="GLUTAMINE-RICH PROTEIN 2"/>
    <property type="match status" value="1"/>
</dbReference>
<evidence type="ECO:0000259" key="4">
    <source>
        <dbReference type="Pfam" id="PF12484"/>
    </source>
</evidence>
<evidence type="ECO:0000313" key="6">
    <source>
        <dbReference type="Proteomes" id="UP000193247"/>
    </source>
</evidence>
<comment type="caution">
    <text evidence="5">The sequence shown here is derived from an EMBL/GenBank/DDBJ whole genome shotgun (WGS) entry which is preliminary data.</text>
</comment>
<evidence type="ECO:0000256" key="1">
    <source>
        <dbReference type="ARBA" id="ARBA00010652"/>
    </source>
</evidence>
<evidence type="ECO:0000259" key="3">
    <source>
        <dbReference type="Pfam" id="PF00823"/>
    </source>
</evidence>
<sequence length="411" mass="41061">MAFLLMPPEVNSALIYAGPGSDSLWAAAAAWDAISGELWTTAQVYRHMIADLTSSHWRGPASESFITAVSPYVAWLNTTAELARQTAIQAGAAAMAFEQAFMMTVPPTEVAANRALCQFLKATNFVGQNTAAIATAEGDYADMWAKDVTAMADYAVASEAAGTLTPFAPPQPGISSSGLAGEEAVSETAKTAVESTVASATPTGGAPTGAAPSGAAPTSAGPSSAVAAVPSTAATKAPVKVGNSSNTLWRIVRKDFTLLEGLHTCYSTLGAANTAQMMFNGVIGAGKSLGAVPHAGLTKVAPLLGSPLNSVGNAFSGEAAGLGGQVSAAMRSAGSIGQMSVPAAWNAPALATAETFRATPLTSLAATDAIAPAASGMPGMPGTPLSGAGHLGTLPRYGTKLTVMARPFAGG</sequence>
<name>A0A1X2LWY4_9MYCO</name>
<dbReference type="EMBL" id="NCXP01000006">
    <property type="protein sequence ID" value="OSC41687.1"/>
    <property type="molecule type" value="Genomic_DNA"/>
</dbReference>
<dbReference type="GO" id="GO:0052572">
    <property type="term" value="P:response to host immune response"/>
    <property type="evidence" value="ECO:0007669"/>
    <property type="project" value="TreeGrafter"/>
</dbReference>